<name>A0ABW1J2D5_9PSEU</name>
<dbReference type="Proteomes" id="UP001596302">
    <property type="component" value="Unassembled WGS sequence"/>
</dbReference>
<reference evidence="2" key="1">
    <citation type="journal article" date="2019" name="Int. J. Syst. Evol. Microbiol.">
        <title>The Global Catalogue of Microorganisms (GCM) 10K type strain sequencing project: providing services to taxonomists for standard genome sequencing and annotation.</title>
        <authorList>
            <consortium name="The Broad Institute Genomics Platform"/>
            <consortium name="The Broad Institute Genome Sequencing Center for Infectious Disease"/>
            <person name="Wu L."/>
            <person name="Ma J."/>
        </authorList>
    </citation>
    <scope>NUCLEOTIDE SEQUENCE [LARGE SCALE GENOMIC DNA]</scope>
    <source>
        <strain evidence="2">CCM 8391</strain>
    </source>
</reference>
<protein>
    <submittedName>
        <fullName evidence="1">Uncharacterized protein</fullName>
    </submittedName>
</protein>
<keyword evidence="2" id="KW-1185">Reference proteome</keyword>
<comment type="caution">
    <text evidence="1">The sequence shown here is derived from an EMBL/GenBank/DDBJ whole genome shotgun (WGS) entry which is preliminary data.</text>
</comment>
<gene>
    <name evidence="1" type="ORF">ACFQE5_10540</name>
</gene>
<dbReference type="RefSeq" id="WP_379584665.1">
    <property type="nucleotide sequence ID" value="NZ_JBHSQW010000023.1"/>
</dbReference>
<accession>A0ABW1J2D5</accession>
<evidence type="ECO:0000313" key="1">
    <source>
        <dbReference type="EMBL" id="MFC5994645.1"/>
    </source>
</evidence>
<proteinExistence type="predicted"/>
<sequence length="73" mass="8244">MIAMVEEHARPVQGVETVVVADRGRWAVELVVLYRDGVIRRRIDTYPTKARAEIAARMIKRGAERETRGPVNG</sequence>
<dbReference type="EMBL" id="JBHSQW010000023">
    <property type="protein sequence ID" value="MFC5994645.1"/>
    <property type="molecule type" value="Genomic_DNA"/>
</dbReference>
<evidence type="ECO:0000313" key="2">
    <source>
        <dbReference type="Proteomes" id="UP001596302"/>
    </source>
</evidence>
<organism evidence="1 2">
    <name type="scientific">Pseudonocardia hispaniensis</name>
    <dbReference type="NCBI Taxonomy" id="904933"/>
    <lineage>
        <taxon>Bacteria</taxon>
        <taxon>Bacillati</taxon>
        <taxon>Actinomycetota</taxon>
        <taxon>Actinomycetes</taxon>
        <taxon>Pseudonocardiales</taxon>
        <taxon>Pseudonocardiaceae</taxon>
        <taxon>Pseudonocardia</taxon>
    </lineage>
</organism>